<keyword evidence="3" id="KW-1133">Transmembrane helix</keyword>
<evidence type="ECO:0000256" key="1">
    <source>
        <dbReference type="ARBA" id="ARBA00023303"/>
    </source>
</evidence>
<name>A0A314ZTE7_PRUYE</name>
<keyword evidence="1" id="KW-0813">Transport</keyword>
<proteinExistence type="predicted"/>
<sequence length="161" mass="18675">MADREERFPLRNTSSDDLPDDVEGQRQRPRKGPKLIAKRILDQTRLALIWRDDIFVILCVFSVLVDPLFLYIPVTSEKNKCLGMDKGLRTVVLVLRSFLDIIFIMHIIHKIRTHDELILVSDEAPEEQRSAGWTRRSLLTILVDFLALLPIPQFEENLPSE</sequence>
<dbReference type="EMBL" id="PJQY01000009">
    <property type="protein sequence ID" value="PQQ21477.1"/>
    <property type="molecule type" value="Genomic_DNA"/>
</dbReference>
<dbReference type="PANTHER" id="PTHR45651:SF68">
    <property type="entry name" value="ION TRANSPORT DOMAIN-CONTAINING PROTEIN"/>
    <property type="match status" value="1"/>
</dbReference>
<keyword evidence="3" id="KW-0472">Membrane</keyword>
<keyword evidence="1" id="KW-0407">Ion channel</keyword>
<evidence type="ECO:0000313" key="5">
    <source>
        <dbReference type="Proteomes" id="UP000250321"/>
    </source>
</evidence>
<dbReference type="AlphaFoldDB" id="A0A314ZTE7"/>
<gene>
    <name evidence="4" type="ORF">Pyn_07725</name>
</gene>
<dbReference type="STRING" id="2094558.A0A314ZTE7"/>
<organism evidence="4 5">
    <name type="scientific">Prunus yedoensis var. nudiflora</name>
    <dbReference type="NCBI Taxonomy" id="2094558"/>
    <lineage>
        <taxon>Eukaryota</taxon>
        <taxon>Viridiplantae</taxon>
        <taxon>Streptophyta</taxon>
        <taxon>Embryophyta</taxon>
        <taxon>Tracheophyta</taxon>
        <taxon>Spermatophyta</taxon>
        <taxon>Magnoliopsida</taxon>
        <taxon>eudicotyledons</taxon>
        <taxon>Gunneridae</taxon>
        <taxon>Pentapetalae</taxon>
        <taxon>rosids</taxon>
        <taxon>fabids</taxon>
        <taxon>Rosales</taxon>
        <taxon>Rosaceae</taxon>
        <taxon>Amygdaloideae</taxon>
        <taxon>Amygdaleae</taxon>
        <taxon>Prunus</taxon>
    </lineage>
</organism>
<dbReference type="GO" id="GO:0016020">
    <property type="term" value="C:membrane"/>
    <property type="evidence" value="ECO:0007669"/>
    <property type="project" value="UniProtKB-SubCell"/>
</dbReference>
<dbReference type="GO" id="GO:0034220">
    <property type="term" value="P:monoatomic ion transmembrane transport"/>
    <property type="evidence" value="ECO:0007669"/>
    <property type="project" value="UniProtKB-KW"/>
</dbReference>
<dbReference type="Proteomes" id="UP000250321">
    <property type="component" value="Unassembled WGS sequence"/>
</dbReference>
<protein>
    <recommendedName>
        <fullName evidence="6">Cyclic nucleotide-gated ion channel 1-like</fullName>
    </recommendedName>
</protein>
<feature type="transmembrane region" description="Helical" evidence="3">
    <location>
        <begin position="54"/>
        <end position="74"/>
    </location>
</feature>
<evidence type="ECO:0000256" key="2">
    <source>
        <dbReference type="SAM" id="MobiDB-lite"/>
    </source>
</evidence>
<evidence type="ECO:0000256" key="3">
    <source>
        <dbReference type="SAM" id="Phobius"/>
    </source>
</evidence>
<keyword evidence="1" id="KW-0406">Ion transport</keyword>
<keyword evidence="5" id="KW-1185">Reference proteome</keyword>
<evidence type="ECO:0000313" key="4">
    <source>
        <dbReference type="EMBL" id="PQQ21477.1"/>
    </source>
</evidence>
<reference evidence="4 5" key="1">
    <citation type="submission" date="2018-02" db="EMBL/GenBank/DDBJ databases">
        <title>Draft genome of wild Prunus yedoensis var. nudiflora.</title>
        <authorList>
            <person name="Baek S."/>
            <person name="Kim J.-H."/>
            <person name="Choi K."/>
            <person name="Kim G.-B."/>
            <person name="Cho A."/>
            <person name="Jang H."/>
            <person name="Shin C.-H."/>
            <person name="Yu H.-J."/>
            <person name="Mun J.-H."/>
        </authorList>
    </citation>
    <scope>NUCLEOTIDE SEQUENCE [LARGE SCALE GENOMIC DNA]</scope>
    <source>
        <strain evidence="5">cv. Jeju island</strain>
        <tissue evidence="4">Leaf</tissue>
    </source>
</reference>
<evidence type="ECO:0008006" key="6">
    <source>
        <dbReference type="Google" id="ProtNLM"/>
    </source>
</evidence>
<keyword evidence="3" id="KW-0812">Transmembrane</keyword>
<comment type="caution">
    <text evidence="4">The sequence shown here is derived from an EMBL/GenBank/DDBJ whole genome shotgun (WGS) entry which is preliminary data.</text>
</comment>
<dbReference type="SUPFAM" id="SSF81324">
    <property type="entry name" value="Voltage-gated potassium channels"/>
    <property type="match status" value="1"/>
</dbReference>
<dbReference type="OrthoDB" id="1163027at2759"/>
<feature type="transmembrane region" description="Helical" evidence="3">
    <location>
        <begin position="86"/>
        <end position="108"/>
    </location>
</feature>
<feature type="region of interest" description="Disordered" evidence="2">
    <location>
        <begin position="1"/>
        <end position="30"/>
    </location>
</feature>
<dbReference type="PANTHER" id="PTHR45651">
    <property type="entry name" value="CYCLIC NUCLEOTIDE-GATED ION CHANNEL 15-RELATED-RELATED"/>
    <property type="match status" value="1"/>
</dbReference>
<accession>A0A314ZTE7</accession>